<dbReference type="Proteomes" id="UP000063229">
    <property type="component" value="Chromosome"/>
</dbReference>
<dbReference type="KEGG" id="pagb:AWM79_05710"/>
<proteinExistence type="predicted"/>
<dbReference type="RefSeq" id="WP_060782371.1">
    <property type="nucleotide sequence ID" value="NZ_CP014135.1"/>
</dbReference>
<dbReference type="AlphaFoldDB" id="A0A0X1SZ56"/>
<organism evidence="1 2">
    <name type="scientific">Pseudomonas agarici</name>
    <dbReference type="NCBI Taxonomy" id="46677"/>
    <lineage>
        <taxon>Bacteria</taxon>
        <taxon>Pseudomonadati</taxon>
        <taxon>Pseudomonadota</taxon>
        <taxon>Gammaproteobacteria</taxon>
        <taxon>Pseudomonadales</taxon>
        <taxon>Pseudomonadaceae</taxon>
        <taxon>Pseudomonas</taxon>
    </lineage>
</organism>
<sequence length="381" mass="42321">MAKINVGKCRSLADIERAISQMDSQPQDDRFVFPLDFFKGRHSPIYDASRLQMVVTLARHRLKDGYLDIHQNASPEDAKNAVCSYSPGIAGARLTRGIRLGEQVLDRRDVLTAAAEKMQNTDAGNFRDVIRGRSLDLICVAASKVQYLRPLFASAQVAKKQKDMRNSMAELVAFVNQQSRESVPESLIDALGSFSSELLQNTQDHAVTDHEGTEYLSHVEGLILGWTRLSEELFAEDFSGNDKLEDYWATEAGETESGLTSLRVFEISYFDSGPGLVSRYTGKLVTEMTIEEEKDALLRCLQHNVSSKPQDAAGEGLPLVLNELSKIGGLIRIRSGRLSVFNVFTKGDDERNHFDFEDWVPQPLAPVEGAVVSILVPLRAE</sequence>
<dbReference type="STRING" id="46677.AWM79_05710"/>
<name>A0A0X1SZ56_PSEAA</name>
<evidence type="ECO:0008006" key="3">
    <source>
        <dbReference type="Google" id="ProtNLM"/>
    </source>
</evidence>
<protein>
    <recommendedName>
        <fullName evidence="3">ATP-binding protein</fullName>
    </recommendedName>
</protein>
<evidence type="ECO:0000313" key="2">
    <source>
        <dbReference type="Proteomes" id="UP000063229"/>
    </source>
</evidence>
<dbReference type="EMBL" id="CP014135">
    <property type="protein sequence ID" value="AMB84829.1"/>
    <property type="molecule type" value="Genomic_DNA"/>
</dbReference>
<accession>A0A0X1SZ56</accession>
<evidence type="ECO:0000313" key="1">
    <source>
        <dbReference type="EMBL" id="AMB84829.1"/>
    </source>
</evidence>
<reference evidence="1 2" key="1">
    <citation type="submission" date="2016-01" db="EMBL/GenBank/DDBJ databases">
        <authorList>
            <person name="McClelland M."/>
            <person name="Jain A."/>
            <person name="Saraogi P."/>
            <person name="Mendelson R."/>
            <person name="Westerman R."/>
            <person name="SanMiguel P."/>
            <person name="Csonka L."/>
        </authorList>
    </citation>
    <scope>NUCLEOTIDE SEQUENCE [LARGE SCALE GENOMIC DNA]</scope>
    <source>
        <strain evidence="1 2">NCPPB 2472</strain>
    </source>
</reference>
<gene>
    <name evidence="1" type="ORF">AWM79_05710</name>
</gene>
<keyword evidence="2" id="KW-1185">Reference proteome</keyword>